<feature type="transmembrane region" description="Helical" evidence="1">
    <location>
        <begin position="89"/>
        <end position="113"/>
    </location>
</feature>
<proteinExistence type="predicted"/>
<name>A0A2V1HQH4_9MICO</name>
<gene>
    <name evidence="2" type="ORF">DDQ50_08555</name>
</gene>
<reference evidence="2 3" key="1">
    <citation type="submission" date="2018-05" db="EMBL/GenBank/DDBJ databases">
        <title>Amnibacterium sp. M8JJ-5, whole genome shotgun sequence.</title>
        <authorList>
            <person name="Tuo L."/>
        </authorList>
    </citation>
    <scope>NUCLEOTIDE SEQUENCE [LARGE SCALE GENOMIC DNA]</scope>
    <source>
        <strain evidence="2 3">M8JJ-5</strain>
    </source>
</reference>
<feature type="transmembrane region" description="Helical" evidence="1">
    <location>
        <begin position="445"/>
        <end position="466"/>
    </location>
</feature>
<evidence type="ECO:0000313" key="2">
    <source>
        <dbReference type="EMBL" id="PVZ94853.1"/>
    </source>
</evidence>
<keyword evidence="1" id="KW-1133">Transmembrane helix</keyword>
<dbReference type="OrthoDB" id="3261041at2"/>
<protein>
    <submittedName>
        <fullName evidence="2">Uncharacterized protein</fullName>
    </submittedName>
</protein>
<dbReference type="EMBL" id="QEOP01000002">
    <property type="protein sequence ID" value="PVZ94853.1"/>
    <property type="molecule type" value="Genomic_DNA"/>
</dbReference>
<feature type="transmembrane region" description="Helical" evidence="1">
    <location>
        <begin position="294"/>
        <end position="312"/>
    </location>
</feature>
<feature type="transmembrane region" description="Helical" evidence="1">
    <location>
        <begin position="12"/>
        <end position="37"/>
    </location>
</feature>
<feature type="transmembrane region" description="Helical" evidence="1">
    <location>
        <begin position="472"/>
        <end position="493"/>
    </location>
</feature>
<feature type="transmembrane region" description="Helical" evidence="1">
    <location>
        <begin position="318"/>
        <end position="335"/>
    </location>
</feature>
<feature type="transmembrane region" description="Helical" evidence="1">
    <location>
        <begin position="391"/>
        <end position="409"/>
    </location>
</feature>
<keyword evidence="1" id="KW-0812">Transmembrane</keyword>
<feature type="transmembrane region" description="Helical" evidence="1">
    <location>
        <begin position="161"/>
        <end position="179"/>
    </location>
</feature>
<accession>A0A2V1HQH4</accession>
<sequence>MLGNAFKRSPWQIFGLIVGIVYGVGIAFFAVVALIGLRFADPDIARNSLIIAGSVVVLGFTLVPLVLGIDDTLDPRRFALFGIDNRRLAVGLIVAAMISIPSLAITAIALASVITWTRDVGTTLIALVSALAIVATCVLASRVTTSVAAYVLSTRRAREFTALVGILVIVMISPVVIILSEVDWGRDGARMLGSIADGLAWTPLGAVWAAPGDAATGEWGLAFLHLLIALATVGLLWLAWQGLLARMLVTPEREGRAKKYEGLGWFDRLPANPGGAIAARTATYWLRDPRYRNSLFIIPISAIALTIPFVVVGVPHHVVALVPVPVFALLLGWSVHNDVAYDNTAVWLHVASGTRGRADRLGRLFPALVIGIPVIVAGSFFAAWYADDWSLAGALIGVGIALLFSGFGLSSVSSARFPYPVVRPGDGAFSQPQNTGATMALAQSIIFVSSVILSLPTIGLAALGFFYGGDWYMWALLAGVGTGLLVLIGGVALGSRIFSRRGPEMLASALLNS</sequence>
<evidence type="ECO:0000256" key="1">
    <source>
        <dbReference type="SAM" id="Phobius"/>
    </source>
</evidence>
<dbReference type="Proteomes" id="UP000244893">
    <property type="component" value="Unassembled WGS sequence"/>
</dbReference>
<feature type="transmembrane region" description="Helical" evidence="1">
    <location>
        <begin position="364"/>
        <end position="385"/>
    </location>
</feature>
<feature type="transmembrane region" description="Helical" evidence="1">
    <location>
        <begin position="49"/>
        <end position="69"/>
    </location>
</feature>
<evidence type="ECO:0000313" key="3">
    <source>
        <dbReference type="Proteomes" id="UP000244893"/>
    </source>
</evidence>
<organism evidence="2 3">
    <name type="scientific">Amnibacterium flavum</name>
    <dbReference type="NCBI Taxonomy" id="2173173"/>
    <lineage>
        <taxon>Bacteria</taxon>
        <taxon>Bacillati</taxon>
        <taxon>Actinomycetota</taxon>
        <taxon>Actinomycetes</taxon>
        <taxon>Micrococcales</taxon>
        <taxon>Microbacteriaceae</taxon>
        <taxon>Amnibacterium</taxon>
    </lineage>
</organism>
<feature type="transmembrane region" description="Helical" evidence="1">
    <location>
        <begin position="222"/>
        <end position="249"/>
    </location>
</feature>
<keyword evidence="1" id="KW-0472">Membrane</keyword>
<comment type="caution">
    <text evidence="2">The sequence shown here is derived from an EMBL/GenBank/DDBJ whole genome shotgun (WGS) entry which is preliminary data.</text>
</comment>
<feature type="transmembrane region" description="Helical" evidence="1">
    <location>
        <begin position="120"/>
        <end position="141"/>
    </location>
</feature>
<keyword evidence="3" id="KW-1185">Reference proteome</keyword>
<dbReference type="AlphaFoldDB" id="A0A2V1HQH4"/>